<dbReference type="Proteomes" id="UP000078512">
    <property type="component" value="Unassembled WGS sequence"/>
</dbReference>
<dbReference type="Gene3D" id="3.80.10.10">
    <property type="entry name" value="Ribonuclease Inhibitor"/>
    <property type="match status" value="2"/>
</dbReference>
<evidence type="ECO:0000256" key="1">
    <source>
        <dbReference type="SAM" id="MobiDB-lite"/>
    </source>
</evidence>
<dbReference type="EMBL" id="KV442074">
    <property type="protein sequence ID" value="OAQ25782.1"/>
    <property type="molecule type" value="Genomic_DNA"/>
</dbReference>
<gene>
    <name evidence="2" type="ORF">K457DRAFT_35062</name>
</gene>
<dbReference type="SUPFAM" id="SSF52047">
    <property type="entry name" value="RNI-like"/>
    <property type="match status" value="1"/>
</dbReference>
<evidence type="ECO:0000313" key="2">
    <source>
        <dbReference type="EMBL" id="OAQ25782.1"/>
    </source>
</evidence>
<organism evidence="2 3">
    <name type="scientific">Linnemannia elongata AG-77</name>
    <dbReference type="NCBI Taxonomy" id="1314771"/>
    <lineage>
        <taxon>Eukaryota</taxon>
        <taxon>Fungi</taxon>
        <taxon>Fungi incertae sedis</taxon>
        <taxon>Mucoromycota</taxon>
        <taxon>Mortierellomycotina</taxon>
        <taxon>Mortierellomycetes</taxon>
        <taxon>Mortierellales</taxon>
        <taxon>Mortierellaceae</taxon>
        <taxon>Linnemannia</taxon>
    </lineage>
</organism>
<evidence type="ECO:0000313" key="3">
    <source>
        <dbReference type="Proteomes" id="UP000078512"/>
    </source>
</evidence>
<dbReference type="OrthoDB" id="2439324at2759"/>
<name>A0A197JKN1_9FUNG</name>
<sequence length="549" mass="62639">MAPLASIPDSLSAITDTVVASRDKALMIPEILMVIGSYLPLFERAETDRNRLITTWNPGHLLSAAAVCKTWRRVFIPVLWQMYDLAIMDWVPWVVLTRNIRHVRQLSLLDMKIKKNAALWDTLTHHKHIRKLEVHDAVFPVRRLLGPKVQNLKELKVSGDCTRMHPFMLLFVEHQVVLQSLELTRVKVTKSDWRRIVYNKPHLKKLIISQLCVIEGFEDDKDEDKNETNTVHLMGKQIIRSIATEVDAVANTKNINAPTSSGGGSNKRKCDDEGADGGGNKRRRSQGSNLNLQAARNPEILPVTHLVLNDNRLLLPFQNAIFKACPHVEKLEICYTQKADGATIASLVAESCPKIHHLTLTSTRQPWTLAMLKGMPQSVEELILHTGQLDLNMVAAIKDRKNMLTRLELDFGQGTSGNRRLESILLILRACSEVREFTYHNHAEDKHFKEVMFKETWNLPNLRKLHIHGVAPRDQCEDLPQVSVPNSWRQENHVRKHSCCSTRRMQDIYNLGDKVVSPLFDVALLDHVKDLPNLSEVVITEVKYRKRLN</sequence>
<feature type="region of interest" description="Disordered" evidence="1">
    <location>
        <begin position="253"/>
        <end position="293"/>
    </location>
</feature>
<accession>A0A197JKN1</accession>
<proteinExistence type="predicted"/>
<keyword evidence="3" id="KW-1185">Reference proteome</keyword>
<protein>
    <submittedName>
        <fullName evidence="2">Uncharacterized protein</fullName>
    </submittedName>
</protein>
<reference evidence="2 3" key="1">
    <citation type="submission" date="2016-05" db="EMBL/GenBank/DDBJ databases">
        <title>Genome sequencing reveals origins of a unique bacterial endosymbiosis in the earliest lineages of terrestrial Fungi.</title>
        <authorList>
            <consortium name="DOE Joint Genome Institute"/>
            <person name="Uehling J."/>
            <person name="Gryganskyi A."/>
            <person name="Hameed K."/>
            <person name="Tschaplinski T."/>
            <person name="Misztal P."/>
            <person name="Wu S."/>
            <person name="Desiro A."/>
            <person name="Vande Pol N."/>
            <person name="Du Z.-Y."/>
            <person name="Zienkiewicz A."/>
            <person name="Zienkiewicz K."/>
            <person name="Morin E."/>
            <person name="Tisserant E."/>
            <person name="Splivallo R."/>
            <person name="Hainaut M."/>
            <person name="Henrissat B."/>
            <person name="Ohm R."/>
            <person name="Kuo A."/>
            <person name="Yan J."/>
            <person name="Lipzen A."/>
            <person name="Nolan M."/>
            <person name="Labutti K."/>
            <person name="Barry K."/>
            <person name="Goldstein A."/>
            <person name="Labbe J."/>
            <person name="Schadt C."/>
            <person name="Tuskan G."/>
            <person name="Grigoriev I."/>
            <person name="Martin F."/>
            <person name="Vilgalys R."/>
            <person name="Bonito G."/>
        </authorList>
    </citation>
    <scope>NUCLEOTIDE SEQUENCE [LARGE SCALE GENOMIC DNA]</scope>
    <source>
        <strain evidence="2 3">AG-77</strain>
    </source>
</reference>
<dbReference type="InterPro" id="IPR032675">
    <property type="entry name" value="LRR_dom_sf"/>
</dbReference>
<dbReference type="AlphaFoldDB" id="A0A197JKN1"/>